<dbReference type="InterPro" id="IPR036291">
    <property type="entry name" value="NAD(P)-bd_dom_sf"/>
</dbReference>
<dbReference type="KEGG" id="adi:B5T_03032"/>
<dbReference type="STRING" id="930169.B5T_03032"/>
<keyword evidence="4" id="KW-1185">Reference proteome</keyword>
<dbReference type="SUPFAM" id="SSF51735">
    <property type="entry name" value="NAD(P)-binding Rossmann-fold domains"/>
    <property type="match status" value="1"/>
</dbReference>
<dbReference type="GO" id="GO:0016491">
    <property type="term" value="F:oxidoreductase activity"/>
    <property type="evidence" value="ECO:0007669"/>
    <property type="project" value="UniProtKB-KW"/>
</dbReference>
<dbReference type="RefSeq" id="WP_014995366.1">
    <property type="nucleotide sequence ID" value="NC_018691.1"/>
</dbReference>
<evidence type="ECO:0000256" key="2">
    <source>
        <dbReference type="ARBA" id="ARBA00023002"/>
    </source>
</evidence>
<dbReference type="Proteomes" id="UP000006286">
    <property type="component" value="Chromosome"/>
</dbReference>
<proteinExistence type="inferred from homology"/>
<keyword evidence="2" id="KW-0560">Oxidoreductase</keyword>
<dbReference type="FunFam" id="3.40.50.720:FF:000084">
    <property type="entry name" value="Short-chain dehydrogenase reductase"/>
    <property type="match status" value="1"/>
</dbReference>
<organism evidence="3 4">
    <name type="scientific">Alcanivorax dieselolei (strain DSM 16502 / CGMCC 1.3690 / MCCC 1A00001 / B-5)</name>
    <name type="common">Alloalcanivorax dieselolei</name>
    <dbReference type="NCBI Taxonomy" id="930169"/>
    <lineage>
        <taxon>Bacteria</taxon>
        <taxon>Pseudomonadati</taxon>
        <taxon>Pseudomonadota</taxon>
        <taxon>Gammaproteobacteria</taxon>
        <taxon>Oceanospirillales</taxon>
        <taxon>Alcanivoracaceae</taxon>
        <taxon>Alloalcanivorax</taxon>
    </lineage>
</organism>
<reference evidence="3 4" key="1">
    <citation type="journal article" date="2012" name="J. Bacteriol.">
        <title>Complete genome sequence of Alcanivorax dieselolei type strain B5.</title>
        <authorList>
            <person name="Lai Q."/>
            <person name="Li W."/>
            <person name="Shao Z."/>
        </authorList>
    </citation>
    <scope>NUCLEOTIDE SEQUENCE [LARGE SCALE GENOMIC DNA]</scope>
    <source>
        <strain evidence="4">DSM 16502 / CGMCC 1.3690 / B-5</strain>
    </source>
</reference>
<gene>
    <name evidence="3" type="ordered locus">B5T_03032</name>
</gene>
<evidence type="ECO:0000313" key="3">
    <source>
        <dbReference type="EMBL" id="AFT71300.1"/>
    </source>
</evidence>
<dbReference type="PANTHER" id="PTHR43477">
    <property type="entry name" value="DIHYDROANTICAPSIN 7-DEHYDROGENASE"/>
    <property type="match status" value="1"/>
</dbReference>
<evidence type="ECO:0000256" key="1">
    <source>
        <dbReference type="ARBA" id="ARBA00006484"/>
    </source>
</evidence>
<dbReference type="EMBL" id="CP003466">
    <property type="protein sequence ID" value="AFT71300.1"/>
    <property type="molecule type" value="Genomic_DNA"/>
</dbReference>
<dbReference type="Gene3D" id="3.40.50.720">
    <property type="entry name" value="NAD(P)-binding Rossmann-like Domain"/>
    <property type="match status" value="1"/>
</dbReference>
<dbReference type="Pfam" id="PF13561">
    <property type="entry name" value="adh_short_C2"/>
    <property type="match status" value="1"/>
</dbReference>
<dbReference type="HOGENOM" id="CLU_010194_1_0_6"/>
<evidence type="ECO:0000313" key="4">
    <source>
        <dbReference type="Proteomes" id="UP000006286"/>
    </source>
</evidence>
<dbReference type="AlphaFoldDB" id="K0CG65"/>
<dbReference type="OrthoDB" id="9814396at2"/>
<protein>
    <submittedName>
        <fullName evidence="3">Short-chain dehydrogenase, putative 3-oxoacyl-(Acyl-carrier-protein) reductase</fullName>
    </submittedName>
</protein>
<dbReference type="eggNOG" id="COG1028">
    <property type="taxonomic scope" value="Bacteria"/>
</dbReference>
<dbReference type="PATRIC" id="fig|930169.3.peg.2995"/>
<dbReference type="InterPro" id="IPR051122">
    <property type="entry name" value="SDR_DHRS6-like"/>
</dbReference>
<accession>K0CG65</accession>
<dbReference type="InterPro" id="IPR002347">
    <property type="entry name" value="SDR_fam"/>
</dbReference>
<dbReference type="PRINTS" id="PR00081">
    <property type="entry name" value="GDHRDH"/>
</dbReference>
<comment type="similarity">
    <text evidence="1">Belongs to the short-chain dehydrogenases/reductases (SDR) family.</text>
</comment>
<name>K0CG65_ALCDB</name>
<dbReference type="PANTHER" id="PTHR43477:SF1">
    <property type="entry name" value="DIHYDROANTICAPSIN 7-DEHYDROGENASE"/>
    <property type="match status" value="1"/>
</dbReference>
<sequence length="281" mass="29586">MNIPEREINPVTQMFEEAIGLSPGRGRLSGRHVLVIGAGQRDSDDEEVTVGNGRAISILAAREGAKVACADINQASVEDTARRVREAGGQASAHVVDVSKPEQVIQLIHDAKAALGELDGLVLNVGISHGLPLDKITPESWDLEHAVNLRSHMLACQTALPLMTEGGAVVLTSSLASQRPTGRNPAYETSKAAQLSLCKSVAMAGHAKGIRCNAVAPGLMDTPMGRAASARRPNRAVTVPFGRQGTGWEVAYSMLFLLSHESSYVNGHALFVDGGLGNGIF</sequence>
<dbReference type="CDD" id="cd05233">
    <property type="entry name" value="SDR_c"/>
    <property type="match status" value="1"/>
</dbReference>